<name>A0A9Q1GTG8_9CARY</name>
<feature type="region of interest" description="Disordered" evidence="1">
    <location>
        <begin position="1"/>
        <end position="20"/>
    </location>
</feature>
<reference evidence="2" key="1">
    <citation type="submission" date="2022-04" db="EMBL/GenBank/DDBJ databases">
        <title>Carnegiea gigantea Genome sequencing and assembly v2.</title>
        <authorList>
            <person name="Copetti D."/>
            <person name="Sanderson M.J."/>
            <person name="Burquez A."/>
            <person name="Wojciechowski M.F."/>
        </authorList>
    </citation>
    <scope>NUCLEOTIDE SEQUENCE</scope>
    <source>
        <strain evidence="2">SGP5-SGP5p</strain>
        <tissue evidence="2">Aerial part</tissue>
    </source>
</reference>
<evidence type="ECO:0000313" key="2">
    <source>
        <dbReference type="EMBL" id="KAJ8424959.1"/>
    </source>
</evidence>
<sequence>MAQHSTCRSKSTATGEDRPRENKLGFNFMYVVDHRRRPASRHSLPCRCRQHSAKREREREGAVRSPVFVAWESNAVIGGKPKTCWALGLQEPPTSPSPAAGCSLLGFSRASGEFLKSYLRGVCFYSVEVTAGLRFLSPPAPSTPAYQSSATVPETGVSPDFRRRTISEGLFRAQPGGGDGFDGVNSEIA</sequence>
<evidence type="ECO:0000313" key="3">
    <source>
        <dbReference type="Proteomes" id="UP001153076"/>
    </source>
</evidence>
<feature type="region of interest" description="Disordered" evidence="1">
    <location>
        <begin position="140"/>
        <end position="159"/>
    </location>
</feature>
<dbReference type="Proteomes" id="UP001153076">
    <property type="component" value="Unassembled WGS sequence"/>
</dbReference>
<comment type="caution">
    <text evidence="2">The sequence shown here is derived from an EMBL/GenBank/DDBJ whole genome shotgun (WGS) entry which is preliminary data.</text>
</comment>
<accession>A0A9Q1GTG8</accession>
<evidence type="ECO:0000256" key="1">
    <source>
        <dbReference type="SAM" id="MobiDB-lite"/>
    </source>
</evidence>
<protein>
    <submittedName>
        <fullName evidence="2">Uncharacterized protein</fullName>
    </submittedName>
</protein>
<proteinExistence type="predicted"/>
<feature type="compositionally biased region" description="Polar residues" evidence="1">
    <location>
        <begin position="1"/>
        <end position="14"/>
    </location>
</feature>
<dbReference type="EMBL" id="JAKOGI010001569">
    <property type="protein sequence ID" value="KAJ8424959.1"/>
    <property type="molecule type" value="Genomic_DNA"/>
</dbReference>
<keyword evidence="3" id="KW-1185">Reference proteome</keyword>
<organism evidence="2 3">
    <name type="scientific">Carnegiea gigantea</name>
    <dbReference type="NCBI Taxonomy" id="171969"/>
    <lineage>
        <taxon>Eukaryota</taxon>
        <taxon>Viridiplantae</taxon>
        <taxon>Streptophyta</taxon>
        <taxon>Embryophyta</taxon>
        <taxon>Tracheophyta</taxon>
        <taxon>Spermatophyta</taxon>
        <taxon>Magnoliopsida</taxon>
        <taxon>eudicotyledons</taxon>
        <taxon>Gunneridae</taxon>
        <taxon>Pentapetalae</taxon>
        <taxon>Caryophyllales</taxon>
        <taxon>Cactineae</taxon>
        <taxon>Cactaceae</taxon>
        <taxon>Cactoideae</taxon>
        <taxon>Echinocereeae</taxon>
        <taxon>Carnegiea</taxon>
    </lineage>
</organism>
<dbReference type="AlphaFoldDB" id="A0A9Q1GTG8"/>
<gene>
    <name evidence="2" type="ORF">Cgig2_000546</name>
</gene>